<dbReference type="GO" id="GO:0005524">
    <property type="term" value="F:ATP binding"/>
    <property type="evidence" value="ECO:0007669"/>
    <property type="project" value="InterPro"/>
</dbReference>
<dbReference type="GO" id="GO:0004672">
    <property type="term" value="F:protein kinase activity"/>
    <property type="evidence" value="ECO:0007669"/>
    <property type="project" value="InterPro"/>
</dbReference>
<dbReference type="AlphaFoldDB" id="A0A1J1IM37"/>
<organism evidence="17 18">
    <name type="scientific">Clunio marinus</name>
    <dbReference type="NCBI Taxonomy" id="568069"/>
    <lineage>
        <taxon>Eukaryota</taxon>
        <taxon>Metazoa</taxon>
        <taxon>Ecdysozoa</taxon>
        <taxon>Arthropoda</taxon>
        <taxon>Hexapoda</taxon>
        <taxon>Insecta</taxon>
        <taxon>Pterygota</taxon>
        <taxon>Neoptera</taxon>
        <taxon>Endopterygota</taxon>
        <taxon>Diptera</taxon>
        <taxon>Nematocera</taxon>
        <taxon>Chironomoidea</taxon>
        <taxon>Chironomidae</taxon>
        <taxon>Clunio</taxon>
    </lineage>
</organism>
<keyword evidence="9" id="KW-0472">Membrane</keyword>
<dbReference type="EMBL" id="CVRI01000055">
    <property type="protein sequence ID" value="CRL01311.1"/>
    <property type="molecule type" value="Genomic_DNA"/>
</dbReference>
<evidence type="ECO:0000259" key="15">
    <source>
        <dbReference type="PROSITE" id="PS50011"/>
    </source>
</evidence>
<dbReference type="PROSITE" id="PS50011">
    <property type="entry name" value="PROTEIN_KINASE_DOM"/>
    <property type="match status" value="1"/>
</dbReference>
<feature type="compositionally biased region" description="Low complexity" evidence="14">
    <location>
        <begin position="1082"/>
        <end position="1096"/>
    </location>
</feature>
<evidence type="ECO:0000256" key="14">
    <source>
        <dbReference type="SAM" id="MobiDB-lite"/>
    </source>
</evidence>
<evidence type="ECO:0000256" key="8">
    <source>
        <dbReference type="ARBA" id="ARBA00023134"/>
    </source>
</evidence>
<evidence type="ECO:0000256" key="9">
    <source>
        <dbReference type="ARBA" id="ARBA00023136"/>
    </source>
</evidence>
<evidence type="ECO:0000313" key="18">
    <source>
        <dbReference type="Proteomes" id="UP000183832"/>
    </source>
</evidence>
<evidence type="ECO:0000256" key="13">
    <source>
        <dbReference type="ARBA" id="ARBA00023293"/>
    </source>
</evidence>
<keyword evidence="5" id="KW-0732">Signal</keyword>
<dbReference type="PANTHER" id="PTHR11920:SF501">
    <property type="entry name" value="GUANYLATE CYCLASE 32E"/>
    <property type="match status" value="1"/>
</dbReference>
<evidence type="ECO:0000256" key="1">
    <source>
        <dbReference type="ARBA" id="ARBA00001436"/>
    </source>
</evidence>
<dbReference type="Gene3D" id="1.10.510.10">
    <property type="entry name" value="Transferase(Phosphotransferase) domain 1"/>
    <property type="match status" value="1"/>
</dbReference>
<evidence type="ECO:0000256" key="2">
    <source>
        <dbReference type="ARBA" id="ARBA00004479"/>
    </source>
</evidence>
<dbReference type="PROSITE" id="PS50125">
    <property type="entry name" value="GUANYLATE_CYCLASE_2"/>
    <property type="match status" value="1"/>
</dbReference>
<keyword evidence="10" id="KW-0675">Receptor</keyword>
<evidence type="ECO:0000256" key="4">
    <source>
        <dbReference type="ARBA" id="ARBA00022692"/>
    </source>
</evidence>
<feature type="domain" description="Guanylate cyclase" evidence="16">
    <location>
        <begin position="768"/>
        <end position="897"/>
    </location>
</feature>
<accession>A0A1J1IM37</accession>
<keyword evidence="7" id="KW-1133">Transmembrane helix</keyword>
<dbReference type="SUPFAM" id="SSF55073">
    <property type="entry name" value="Nucleotide cyclase"/>
    <property type="match status" value="1"/>
</dbReference>
<sequence length="1102" mass="125978">MSTICLIICLKSCADVVVTNKTLFPTFSRTSLGPPEKISKSVIALLKAYQWNKFVIVADTRQWTKEITLAIKELAGKNKLNVTDVKYFTDYIRAKYEHMQNIISESFRKTRIYVFVGGPWALDDFMLCLQERKLLDAGEYMVVSVNDEFYNPDLKMVQGVRQNNILSHPFLSRFKNKALNAKSYQSILQITLTAPSVDLTNFYREIREKAKKFNIPYHSKIAPVISVRAAYLYDAVIIYAQAATKMLSSGGDLRDGRTLMQKYVFNNMYTSKQGFQVLIDENGNAEGNFSVFSMQYINETAMTMQQVGSFVSSSNNASRTELPKFQLSETKNILWINGIPRDEPKCGFDGCPSDWSFLISSLLVFLFVALVSAFLLKHYRYEQKLQSIMWKVDIREITFLGKEYNEEAYRTGNMTQYFRHRTMSLITGDTGRRAYTTIGFFRGNFVALKKVHKRSIDLTRSIKKELKLMRELRHENIVTFIGASVESSNIYILTNYCARGSLENVLANQDLKLDHLFVSSLVFDIMKGLIFLHDSEIVSHGNLRSSNCLVDSRWCVKLSDFGLNEFKLGSDEPDKSEKEIKRNICRSPELLRLHNPPSYGTQKGDVYSFAILLYEIYGRKGPFGFGHAYDSETLAATYKEIIEKIINPPNPMMILRPPLHILDAPECVKQSIVLCWNEEPDDRPDMRLVRIKLKELQGGLKSNIFDNMMALMEKYAYNLEELVQERTTQLSEEKKKTENLLLRMLPRSVAESLMHGERVVAECFDCVTIMFSDLVGFTEICSTSTPLEVVEMLNDLYSLMDSIISNFDCYKVETIGDAYMVVSGLPIRNLDHASQIASLALMILNRASKLEIRHRPGELFQIRIGIHSGQVVAGCVGLKMPRYCLFGDTVNCASRMESTSEPRRIHVSTATYGLLKKTGRYICEERGLTFIKGKGEMRTFWLKGEDKSKIVEAPKKLKIDDWNKTPDLLCIDNIRLAVKRNHDFCERNFATKSLSNINHSYLFSSLMEHKFVENLPSLGISKNFPSHDCYLCQKKKYLYQKYHQELRHRCEKFCSSSNYVASFSSSSEIEVAVNECSCSRVSQNPSIPSRSPSSAPQIIFTE</sequence>
<dbReference type="GO" id="GO:0001653">
    <property type="term" value="F:peptide receptor activity"/>
    <property type="evidence" value="ECO:0007669"/>
    <property type="project" value="TreeGrafter"/>
</dbReference>
<dbReference type="Gene3D" id="3.30.70.1230">
    <property type="entry name" value="Nucleotide cyclase"/>
    <property type="match status" value="1"/>
</dbReference>
<comment type="subcellular location">
    <subcellularLocation>
        <location evidence="2">Membrane</location>
        <topology evidence="2">Single-pass type I membrane protein</topology>
    </subcellularLocation>
</comment>
<evidence type="ECO:0000259" key="16">
    <source>
        <dbReference type="PROSITE" id="PS50125"/>
    </source>
</evidence>
<name>A0A1J1IM37_9DIPT</name>
<keyword evidence="12" id="KW-0456">Lyase</keyword>
<evidence type="ECO:0000313" key="17">
    <source>
        <dbReference type="EMBL" id="CRL01311.1"/>
    </source>
</evidence>
<dbReference type="FunFam" id="1.10.510.10:FF:000420">
    <property type="entry name" value="Guanylate cyclase"/>
    <property type="match status" value="1"/>
</dbReference>
<dbReference type="GO" id="GO:0004383">
    <property type="term" value="F:guanylate cyclase activity"/>
    <property type="evidence" value="ECO:0007669"/>
    <property type="project" value="UniProtKB-EC"/>
</dbReference>
<dbReference type="EC" id="4.6.1.2" evidence="3"/>
<keyword evidence="11" id="KW-0325">Glycoprotein</keyword>
<evidence type="ECO:0000256" key="5">
    <source>
        <dbReference type="ARBA" id="ARBA00022729"/>
    </source>
</evidence>
<keyword evidence="13" id="KW-0141">cGMP biosynthesis</keyword>
<dbReference type="Pfam" id="PF01094">
    <property type="entry name" value="ANF_receptor"/>
    <property type="match status" value="1"/>
</dbReference>
<keyword evidence="18" id="KW-1185">Reference proteome</keyword>
<dbReference type="PANTHER" id="PTHR11920">
    <property type="entry name" value="GUANYLYL CYCLASE"/>
    <property type="match status" value="1"/>
</dbReference>
<proteinExistence type="predicted"/>
<keyword evidence="6" id="KW-0547">Nucleotide-binding</keyword>
<dbReference type="InterPro" id="IPR001828">
    <property type="entry name" value="ANF_lig-bd_rcpt"/>
</dbReference>
<dbReference type="SMART" id="SM00044">
    <property type="entry name" value="CYCc"/>
    <property type="match status" value="1"/>
</dbReference>
<protein>
    <recommendedName>
        <fullName evidence="3">guanylate cyclase</fullName>
        <ecNumber evidence="3">4.6.1.2</ecNumber>
    </recommendedName>
</protein>
<evidence type="ECO:0000256" key="6">
    <source>
        <dbReference type="ARBA" id="ARBA00022741"/>
    </source>
</evidence>
<dbReference type="Proteomes" id="UP000183832">
    <property type="component" value="Unassembled WGS sequence"/>
</dbReference>
<dbReference type="FunFam" id="3.30.70.1230:FF:000004">
    <property type="entry name" value="Guanylate cyclase"/>
    <property type="match status" value="1"/>
</dbReference>
<gene>
    <name evidence="17" type="primary">putative Guanylate cyclase 32E</name>
    <name evidence="17" type="ORF">CLUMA_CG014428</name>
</gene>
<reference evidence="17 18" key="1">
    <citation type="submission" date="2015-04" db="EMBL/GenBank/DDBJ databases">
        <authorList>
            <person name="Syromyatnikov M.Y."/>
            <person name="Popov V.N."/>
        </authorList>
    </citation>
    <scope>NUCLEOTIDE SEQUENCE [LARGE SCALE GENOMIC DNA]</scope>
</reference>
<evidence type="ECO:0000256" key="7">
    <source>
        <dbReference type="ARBA" id="ARBA00022989"/>
    </source>
</evidence>
<dbReference type="InterPro" id="IPR001245">
    <property type="entry name" value="Ser-Thr/Tyr_kinase_cat_dom"/>
</dbReference>
<comment type="catalytic activity">
    <reaction evidence="1">
        <text>GTP = 3',5'-cyclic GMP + diphosphate</text>
        <dbReference type="Rhea" id="RHEA:13665"/>
        <dbReference type="ChEBI" id="CHEBI:33019"/>
        <dbReference type="ChEBI" id="CHEBI:37565"/>
        <dbReference type="ChEBI" id="CHEBI:57746"/>
        <dbReference type="EC" id="4.6.1.2"/>
    </reaction>
</comment>
<dbReference type="GO" id="GO:0007168">
    <property type="term" value="P:receptor guanylyl cyclase signaling pathway"/>
    <property type="evidence" value="ECO:0007669"/>
    <property type="project" value="TreeGrafter"/>
</dbReference>
<keyword evidence="4" id="KW-0812">Transmembrane</keyword>
<dbReference type="GO" id="GO:0004016">
    <property type="term" value="F:adenylate cyclase activity"/>
    <property type="evidence" value="ECO:0007669"/>
    <property type="project" value="TreeGrafter"/>
</dbReference>
<dbReference type="STRING" id="568069.A0A1J1IM37"/>
<dbReference type="GO" id="GO:0005886">
    <property type="term" value="C:plasma membrane"/>
    <property type="evidence" value="ECO:0007669"/>
    <property type="project" value="TreeGrafter"/>
</dbReference>
<dbReference type="InterPro" id="IPR000719">
    <property type="entry name" value="Prot_kinase_dom"/>
</dbReference>
<dbReference type="CDD" id="cd07302">
    <property type="entry name" value="CHD"/>
    <property type="match status" value="1"/>
</dbReference>
<dbReference type="OrthoDB" id="1890790at2759"/>
<keyword evidence="8" id="KW-0342">GTP-binding</keyword>
<evidence type="ECO:0000256" key="10">
    <source>
        <dbReference type="ARBA" id="ARBA00023170"/>
    </source>
</evidence>
<dbReference type="InterPro" id="IPR050401">
    <property type="entry name" value="Cyclic_nucleotide_synthase"/>
</dbReference>
<dbReference type="InterPro" id="IPR029787">
    <property type="entry name" value="Nucleotide_cyclase"/>
</dbReference>
<dbReference type="Pfam" id="PF00211">
    <property type="entry name" value="Guanylate_cyc"/>
    <property type="match status" value="1"/>
</dbReference>
<dbReference type="InterPro" id="IPR011009">
    <property type="entry name" value="Kinase-like_dom_sf"/>
</dbReference>
<dbReference type="SUPFAM" id="SSF53822">
    <property type="entry name" value="Periplasmic binding protein-like I"/>
    <property type="match status" value="1"/>
</dbReference>
<evidence type="ECO:0000256" key="3">
    <source>
        <dbReference type="ARBA" id="ARBA00012202"/>
    </source>
</evidence>
<feature type="domain" description="Protein kinase" evidence="15">
    <location>
        <begin position="394"/>
        <end position="700"/>
    </location>
</feature>
<dbReference type="GO" id="GO:0005525">
    <property type="term" value="F:GTP binding"/>
    <property type="evidence" value="ECO:0007669"/>
    <property type="project" value="UniProtKB-KW"/>
</dbReference>
<evidence type="ECO:0000256" key="11">
    <source>
        <dbReference type="ARBA" id="ARBA00023180"/>
    </source>
</evidence>
<dbReference type="InterPro" id="IPR028082">
    <property type="entry name" value="Peripla_BP_I"/>
</dbReference>
<feature type="region of interest" description="Disordered" evidence="14">
    <location>
        <begin position="1081"/>
        <end position="1102"/>
    </location>
</feature>
<dbReference type="Pfam" id="PF07714">
    <property type="entry name" value="PK_Tyr_Ser-Thr"/>
    <property type="match status" value="1"/>
</dbReference>
<dbReference type="Gene3D" id="3.40.50.2300">
    <property type="match status" value="1"/>
</dbReference>
<dbReference type="GO" id="GO:0035556">
    <property type="term" value="P:intracellular signal transduction"/>
    <property type="evidence" value="ECO:0007669"/>
    <property type="project" value="InterPro"/>
</dbReference>
<evidence type="ECO:0000256" key="12">
    <source>
        <dbReference type="ARBA" id="ARBA00023239"/>
    </source>
</evidence>
<dbReference type="SUPFAM" id="SSF56112">
    <property type="entry name" value="Protein kinase-like (PK-like)"/>
    <property type="match status" value="1"/>
</dbReference>
<dbReference type="InterPro" id="IPR001054">
    <property type="entry name" value="A/G_cyclase"/>
</dbReference>